<evidence type="ECO:0000313" key="4">
    <source>
        <dbReference type="Proteomes" id="UP000245119"/>
    </source>
</evidence>
<evidence type="ECO:0000313" key="3">
    <source>
        <dbReference type="EMBL" id="PVD30504.1"/>
    </source>
</evidence>
<feature type="region of interest" description="Disordered" evidence="1">
    <location>
        <begin position="127"/>
        <end position="157"/>
    </location>
</feature>
<dbReference type="SMART" id="SM00353">
    <property type="entry name" value="HLH"/>
    <property type="match status" value="1"/>
</dbReference>
<dbReference type="PANTHER" id="PTHR23349">
    <property type="entry name" value="BASIC HELIX-LOOP-HELIX TRANSCRIPTION FACTOR, TWIST"/>
    <property type="match status" value="1"/>
</dbReference>
<proteinExistence type="predicted"/>
<dbReference type="SUPFAM" id="SSF47459">
    <property type="entry name" value="HLH, helix-loop-helix DNA-binding domain"/>
    <property type="match status" value="1"/>
</dbReference>
<feature type="region of interest" description="Disordered" evidence="1">
    <location>
        <begin position="61"/>
        <end position="89"/>
    </location>
</feature>
<dbReference type="AlphaFoldDB" id="A0A2T7PAQ5"/>
<dbReference type="Proteomes" id="UP000245119">
    <property type="component" value="Linkage Group LG5"/>
</dbReference>
<dbReference type="InterPro" id="IPR050283">
    <property type="entry name" value="E-box_TF_Regulators"/>
</dbReference>
<dbReference type="PROSITE" id="PS50888">
    <property type="entry name" value="BHLH"/>
    <property type="match status" value="1"/>
</dbReference>
<dbReference type="GO" id="GO:0046983">
    <property type="term" value="F:protein dimerization activity"/>
    <property type="evidence" value="ECO:0007669"/>
    <property type="project" value="InterPro"/>
</dbReference>
<feature type="compositionally biased region" description="Polar residues" evidence="1">
    <location>
        <begin position="197"/>
        <end position="206"/>
    </location>
</feature>
<feature type="domain" description="BHLH" evidence="2">
    <location>
        <begin position="227"/>
        <end position="279"/>
    </location>
</feature>
<dbReference type="InterPro" id="IPR011598">
    <property type="entry name" value="bHLH_dom"/>
</dbReference>
<accession>A0A2T7PAQ5</accession>
<organism evidence="3 4">
    <name type="scientific">Pomacea canaliculata</name>
    <name type="common">Golden apple snail</name>
    <dbReference type="NCBI Taxonomy" id="400727"/>
    <lineage>
        <taxon>Eukaryota</taxon>
        <taxon>Metazoa</taxon>
        <taxon>Spiralia</taxon>
        <taxon>Lophotrochozoa</taxon>
        <taxon>Mollusca</taxon>
        <taxon>Gastropoda</taxon>
        <taxon>Caenogastropoda</taxon>
        <taxon>Architaenioglossa</taxon>
        <taxon>Ampullarioidea</taxon>
        <taxon>Ampullariidae</taxon>
        <taxon>Pomacea</taxon>
    </lineage>
</organism>
<dbReference type="Gene3D" id="4.10.280.10">
    <property type="entry name" value="Helix-loop-helix DNA-binding domain"/>
    <property type="match status" value="1"/>
</dbReference>
<comment type="caution">
    <text evidence="3">The sequence shown here is derived from an EMBL/GenBank/DDBJ whole genome shotgun (WGS) entry which is preliminary data.</text>
</comment>
<feature type="compositionally biased region" description="Low complexity" evidence="1">
    <location>
        <begin position="70"/>
        <end position="86"/>
    </location>
</feature>
<evidence type="ECO:0000256" key="1">
    <source>
        <dbReference type="SAM" id="MobiDB-lite"/>
    </source>
</evidence>
<reference evidence="3 4" key="1">
    <citation type="submission" date="2018-04" db="EMBL/GenBank/DDBJ databases">
        <title>The genome of golden apple snail Pomacea canaliculata provides insight into stress tolerance and invasive adaptation.</title>
        <authorList>
            <person name="Liu C."/>
            <person name="Liu B."/>
            <person name="Ren Y."/>
            <person name="Zhang Y."/>
            <person name="Wang H."/>
            <person name="Li S."/>
            <person name="Jiang F."/>
            <person name="Yin L."/>
            <person name="Zhang G."/>
            <person name="Qian W."/>
            <person name="Fan W."/>
        </authorList>
    </citation>
    <scope>NUCLEOTIDE SEQUENCE [LARGE SCALE GENOMIC DNA]</scope>
    <source>
        <strain evidence="3">SZHN2017</strain>
        <tissue evidence="3">Muscle</tissue>
    </source>
</reference>
<feature type="region of interest" description="Disordered" evidence="1">
    <location>
        <begin position="1"/>
        <end position="37"/>
    </location>
</feature>
<dbReference type="GO" id="GO:0000981">
    <property type="term" value="F:DNA-binding transcription factor activity, RNA polymerase II-specific"/>
    <property type="evidence" value="ECO:0007669"/>
    <property type="project" value="TreeGrafter"/>
</dbReference>
<sequence length="286" mass="32078">MRPTTNNDHHNDSDNTTPPQQPMVEKRPEDEGKPRDAAMLTELVSYPGEDSSYYHYEAVAGDGCPQSVTDSDGGYHSPGSSPYSFPHEQRPSVAVPAAIVNSPHSTDWVPHSWDNSKVQERGAGSYATSPLLRGDAFGQSPSSGHNYEDSSPASHQRAHLALHDNRVGFQGFQEAAKALDLEHRQQILDHLRTNQESIQDQENVDSSDYHQAASGSKKRRRRVQTVTQRKAANLRERKRMCHLNVAFDSLKEHLPNIRNRKKLSRIQTLRAAIYYIHLLSECLHSA</sequence>
<dbReference type="GO" id="GO:0000977">
    <property type="term" value="F:RNA polymerase II transcription regulatory region sequence-specific DNA binding"/>
    <property type="evidence" value="ECO:0007669"/>
    <property type="project" value="TreeGrafter"/>
</dbReference>
<feature type="compositionally biased region" description="Polar residues" evidence="1">
    <location>
        <begin position="139"/>
        <end position="154"/>
    </location>
</feature>
<evidence type="ECO:0000259" key="2">
    <source>
        <dbReference type="PROSITE" id="PS50888"/>
    </source>
</evidence>
<dbReference type="PANTHER" id="PTHR23349:SF63">
    <property type="entry name" value="FER3-LIKE PROTEIN"/>
    <property type="match status" value="1"/>
</dbReference>
<name>A0A2T7PAQ5_POMCA</name>
<keyword evidence="4" id="KW-1185">Reference proteome</keyword>
<dbReference type="Pfam" id="PF00010">
    <property type="entry name" value="HLH"/>
    <property type="match status" value="1"/>
</dbReference>
<gene>
    <name evidence="3" type="ORF">C0Q70_09771</name>
</gene>
<protein>
    <recommendedName>
        <fullName evidence="2">BHLH domain-containing protein</fullName>
    </recommendedName>
</protein>
<feature type="region of interest" description="Disordered" evidence="1">
    <location>
        <begin position="197"/>
        <end position="225"/>
    </location>
</feature>
<feature type="compositionally biased region" description="Basic and acidic residues" evidence="1">
    <location>
        <begin position="24"/>
        <end position="36"/>
    </location>
</feature>
<dbReference type="OrthoDB" id="6086017at2759"/>
<dbReference type="GO" id="GO:0032502">
    <property type="term" value="P:developmental process"/>
    <property type="evidence" value="ECO:0007669"/>
    <property type="project" value="TreeGrafter"/>
</dbReference>
<dbReference type="STRING" id="400727.A0A2T7PAQ5"/>
<dbReference type="EMBL" id="PZQS01000005">
    <property type="protein sequence ID" value="PVD30504.1"/>
    <property type="molecule type" value="Genomic_DNA"/>
</dbReference>
<dbReference type="InterPro" id="IPR036638">
    <property type="entry name" value="HLH_DNA-bd_sf"/>
</dbReference>